<keyword evidence="3" id="KW-1185">Reference proteome</keyword>
<protein>
    <submittedName>
        <fullName evidence="2">SUF system NifU family Fe-S cluster assembly protein</fullName>
    </submittedName>
</protein>
<dbReference type="InterPro" id="IPR002871">
    <property type="entry name" value="NIF_FeS_clus_asmbl_NifU_N"/>
</dbReference>
<dbReference type="CDD" id="cd06664">
    <property type="entry name" value="IscU_like"/>
    <property type="match status" value="1"/>
</dbReference>
<dbReference type="NCBIfam" id="TIGR01994">
    <property type="entry name" value="SUF_scaf_2"/>
    <property type="match status" value="1"/>
</dbReference>
<sequence>MSDLRELYQEVILDHNKQPRNFHGIDPHDHEADGYNPLCGDQIHLELRLDEEGRIEDIGFQGQGCAISTASASIMTETLKGHTVEEARALFDRFHHLVTDDHAEPDPSLGKLGVLAGVRDYPMRVKCATLAWHTLQAALDEKGEVTTE</sequence>
<dbReference type="PANTHER" id="PTHR10093">
    <property type="entry name" value="IRON-SULFUR CLUSTER ASSEMBLY ENZYME NIFU HOMOLOG"/>
    <property type="match status" value="1"/>
</dbReference>
<dbReference type="Proteomes" id="UP001556653">
    <property type="component" value="Unassembled WGS sequence"/>
</dbReference>
<dbReference type="RefSeq" id="WP_367966816.1">
    <property type="nucleotide sequence ID" value="NZ_JBAKFJ010000001.1"/>
</dbReference>
<organism evidence="2 3">
    <name type="scientific">Spiribacter onubensis</name>
    <dbReference type="NCBI Taxonomy" id="3122420"/>
    <lineage>
        <taxon>Bacteria</taxon>
        <taxon>Pseudomonadati</taxon>
        <taxon>Pseudomonadota</taxon>
        <taxon>Gammaproteobacteria</taxon>
        <taxon>Chromatiales</taxon>
        <taxon>Ectothiorhodospiraceae</taxon>
        <taxon>Spiribacter</taxon>
    </lineage>
</organism>
<dbReference type="Pfam" id="PF01592">
    <property type="entry name" value="NifU_N"/>
    <property type="match status" value="1"/>
</dbReference>
<name>A0ABV3SAH1_9GAMM</name>
<evidence type="ECO:0000259" key="1">
    <source>
        <dbReference type="Pfam" id="PF01592"/>
    </source>
</evidence>
<reference evidence="2 3" key="1">
    <citation type="submission" date="2024-02" db="EMBL/GenBank/DDBJ databases">
        <title>New especies of Spiribacter isolated from saline water.</title>
        <authorList>
            <person name="Leon M.J."/>
            <person name="De La Haba R."/>
            <person name="Sanchez-Porro C."/>
            <person name="Ventosa A."/>
        </authorList>
    </citation>
    <scope>NUCLEOTIDE SEQUENCE [LARGE SCALE GENOMIC DNA]</scope>
    <source>
        <strain evidence="3">ag22IC4-227</strain>
    </source>
</reference>
<dbReference type="Gene3D" id="3.90.1010.10">
    <property type="match status" value="1"/>
</dbReference>
<evidence type="ECO:0000313" key="2">
    <source>
        <dbReference type="EMBL" id="MEX0386340.1"/>
    </source>
</evidence>
<evidence type="ECO:0000313" key="3">
    <source>
        <dbReference type="Proteomes" id="UP001556653"/>
    </source>
</evidence>
<comment type="caution">
    <text evidence="2">The sequence shown here is derived from an EMBL/GenBank/DDBJ whole genome shotgun (WGS) entry which is preliminary data.</text>
</comment>
<feature type="domain" description="NIF system FeS cluster assembly NifU N-terminal" evidence="1">
    <location>
        <begin position="8"/>
        <end position="127"/>
    </location>
</feature>
<gene>
    <name evidence="2" type="ORF">V6X64_04920</name>
</gene>
<dbReference type="SUPFAM" id="SSF82649">
    <property type="entry name" value="SufE/NifU"/>
    <property type="match status" value="1"/>
</dbReference>
<proteinExistence type="predicted"/>
<accession>A0ABV3SAH1</accession>
<dbReference type="EMBL" id="JBAKFJ010000001">
    <property type="protein sequence ID" value="MEX0386340.1"/>
    <property type="molecule type" value="Genomic_DNA"/>
</dbReference>